<dbReference type="Gene3D" id="3.90.70.80">
    <property type="match status" value="1"/>
</dbReference>
<accession>A0AA88KLF4</accession>
<feature type="region of interest" description="Disordered" evidence="1">
    <location>
        <begin position="1"/>
        <end position="30"/>
    </location>
</feature>
<protein>
    <recommendedName>
        <fullName evidence="2">OTU domain-containing protein</fullName>
    </recommendedName>
</protein>
<dbReference type="GeneID" id="68093885"/>
<proteinExistence type="predicted"/>
<name>A0AA88KLF4_NAELO</name>
<evidence type="ECO:0000313" key="3">
    <source>
        <dbReference type="EMBL" id="KAG2387835.1"/>
    </source>
</evidence>
<keyword evidence="4" id="KW-1185">Reference proteome</keyword>
<evidence type="ECO:0000259" key="2">
    <source>
        <dbReference type="PROSITE" id="PS50802"/>
    </source>
</evidence>
<dbReference type="EMBL" id="PYSW02000012">
    <property type="protein sequence ID" value="KAG2387835.1"/>
    <property type="molecule type" value="Genomic_DNA"/>
</dbReference>
<sequence>MTQPKKHGHHKKKSSSSKTHQLTSGSNVKQSLTAQEIQKLLLEEQQMDQLFSKLNLKRKPIAKDGACLFRAFSDLYFGTQIYQEQVRKHVFNT</sequence>
<dbReference type="PROSITE" id="PS50802">
    <property type="entry name" value="OTU"/>
    <property type="match status" value="1"/>
</dbReference>
<organism evidence="3 4">
    <name type="scientific">Naegleria lovaniensis</name>
    <name type="common">Amoeba</name>
    <dbReference type="NCBI Taxonomy" id="51637"/>
    <lineage>
        <taxon>Eukaryota</taxon>
        <taxon>Discoba</taxon>
        <taxon>Heterolobosea</taxon>
        <taxon>Tetramitia</taxon>
        <taxon>Eutetramitia</taxon>
        <taxon>Vahlkampfiidae</taxon>
        <taxon>Naegleria</taxon>
    </lineage>
</organism>
<dbReference type="Proteomes" id="UP000816034">
    <property type="component" value="Unassembled WGS sequence"/>
</dbReference>
<dbReference type="RefSeq" id="XP_044551827.1">
    <property type="nucleotide sequence ID" value="XM_044690258.1"/>
</dbReference>
<gene>
    <name evidence="3" type="ORF">C9374_001429</name>
</gene>
<evidence type="ECO:0000313" key="4">
    <source>
        <dbReference type="Proteomes" id="UP000816034"/>
    </source>
</evidence>
<dbReference type="InterPro" id="IPR003323">
    <property type="entry name" value="OTU_dom"/>
</dbReference>
<evidence type="ECO:0000256" key="1">
    <source>
        <dbReference type="SAM" id="MobiDB-lite"/>
    </source>
</evidence>
<feature type="compositionally biased region" description="Basic residues" evidence="1">
    <location>
        <begin position="1"/>
        <end position="15"/>
    </location>
</feature>
<reference evidence="3 4" key="1">
    <citation type="journal article" date="2018" name="BMC Genomics">
        <title>The genome of Naegleria lovaniensis, the basis for a comparative approach to unravel pathogenicity factors of the human pathogenic amoeba N. fowleri.</title>
        <authorList>
            <person name="Liechti N."/>
            <person name="Schurch N."/>
            <person name="Bruggmann R."/>
            <person name="Wittwer M."/>
        </authorList>
    </citation>
    <scope>NUCLEOTIDE SEQUENCE [LARGE SCALE GENOMIC DNA]</scope>
    <source>
        <strain evidence="3 4">ATCC 30569</strain>
    </source>
</reference>
<comment type="caution">
    <text evidence="3">The sequence shown here is derived from an EMBL/GenBank/DDBJ whole genome shotgun (WGS) entry which is preliminary data.</text>
</comment>
<feature type="compositionally biased region" description="Low complexity" evidence="1">
    <location>
        <begin position="16"/>
        <end position="26"/>
    </location>
</feature>
<feature type="domain" description="OTU" evidence="2">
    <location>
        <begin position="56"/>
        <end position="93"/>
    </location>
</feature>
<dbReference type="AlphaFoldDB" id="A0AA88KLF4"/>